<evidence type="ECO:0000313" key="5">
    <source>
        <dbReference type="Proteomes" id="UP000277928"/>
    </source>
</evidence>
<name>A0A3P6TFM0_LITSI</name>
<dbReference type="InterPro" id="IPR009091">
    <property type="entry name" value="RCC1/BLIP-II"/>
</dbReference>
<feature type="repeat" description="RCC1" evidence="2">
    <location>
        <begin position="136"/>
        <end position="191"/>
    </location>
</feature>
<dbReference type="PROSITE" id="PS50012">
    <property type="entry name" value="RCC1_3"/>
    <property type="match status" value="2"/>
</dbReference>
<dbReference type="PANTHER" id="PTHR22872:SF2">
    <property type="entry name" value="INHIBITOR OF BRUTON TYROSINE KINASE"/>
    <property type="match status" value="1"/>
</dbReference>
<dbReference type="InterPro" id="IPR000408">
    <property type="entry name" value="Reg_chr_condens"/>
</dbReference>
<dbReference type="SUPFAM" id="SSF50985">
    <property type="entry name" value="RCC1/BLIP-II"/>
    <property type="match status" value="1"/>
</dbReference>
<dbReference type="InterPro" id="IPR011333">
    <property type="entry name" value="SKP1/BTB/POZ_sf"/>
</dbReference>
<gene>
    <name evidence="4" type="ORF">NLS_LOCUS5471</name>
</gene>
<organism evidence="4 5">
    <name type="scientific">Litomosoides sigmodontis</name>
    <name type="common">Filarial nematode worm</name>
    <dbReference type="NCBI Taxonomy" id="42156"/>
    <lineage>
        <taxon>Eukaryota</taxon>
        <taxon>Metazoa</taxon>
        <taxon>Ecdysozoa</taxon>
        <taxon>Nematoda</taxon>
        <taxon>Chromadorea</taxon>
        <taxon>Rhabditida</taxon>
        <taxon>Spirurina</taxon>
        <taxon>Spiruromorpha</taxon>
        <taxon>Filarioidea</taxon>
        <taxon>Onchocercidae</taxon>
        <taxon>Litomosoides</taxon>
    </lineage>
</organism>
<evidence type="ECO:0000256" key="3">
    <source>
        <dbReference type="SAM" id="MobiDB-lite"/>
    </source>
</evidence>
<dbReference type="Proteomes" id="UP000277928">
    <property type="component" value="Unassembled WGS sequence"/>
</dbReference>
<dbReference type="InterPro" id="IPR051625">
    <property type="entry name" value="Signaling_Regulatory_Domain"/>
</dbReference>
<dbReference type="PANTHER" id="PTHR22872">
    <property type="entry name" value="BTK-BINDING PROTEIN-RELATED"/>
    <property type="match status" value="1"/>
</dbReference>
<feature type="compositionally biased region" description="Polar residues" evidence="3">
    <location>
        <begin position="779"/>
        <end position="788"/>
    </location>
</feature>
<protein>
    <recommendedName>
        <fullName evidence="6">BTB domain-containing protein</fullName>
    </recommendedName>
</protein>
<evidence type="ECO:0000256" key="2">
    <source>
        <dbReference type="PROSITE-ProRule" id="PRU00235"/>
    </source>
</evidence>
<dbReference type="OMA" id="FNAYEFL"/>
<feature type="repeat" description="RCC1" evidence="2">
    <location>
        <begin position="191"/>
        <end position="240"/>
    </location>
</feature>
<dbReference type="OrthoDB" id="10253607at2759"/>
<dbReference type="EMBL" id="UYRX01000413">
    <property type="protein sequence ID" value="VDK81843.1"/>
    <property type="molecule type" value="Genomic_DNA"/>
</dbReference>
<feature type="region of interest" description="Disordered" evidence="3">
    <location>
        <begin position="843"/>
        <end position="862"/>
    </location>
</feature>
<keyword evidence="1" id="KW-0677">Repeat</keyword>
<dbReference type="SUPFAM" id="SSF48403">
    <property type="entry name" value="Ankyrin repeat"/>
    <property type="match status" value="1"/>
</dbReference>
<dbReference type="Gene3D" id="3.30.710.10">
    <property type="entry name" value="Potassium Channel Kv1.1, Chain A"/>
    <property type="match status" value="1"/>
</dbReference>
<dbReference type="AlphaFoldDB" id="A0A3P6TFM0"/>
<feature type="region of interest" description="Disordered" evidence="3">
    <location>
        <begin position="779"/>
        <end position="805"/>
    </location>
</feature>
<dbReference type="Gene3D" id="2.130.10.30">
    <property type="entry name" value="Regulator of chromosome condensation 1/beta-lactamase-inhibitor protein II"/>
    <property type="match status" value="1"/>
</dbReference>
<accession>A0A3P6TFM0</accession>
<dbReference type="STRING" id="42156.A0A3P6TFM0"/>
<dbReference type="InterPro" id="IPR036770">
    <property type="entry name" value="Ankyrin_rpt-contain_sf"/>
</dbReference>
<reference evidence="4 5" key="1">
    <citation type="submission" date="2018-08" db="EMBL/GenBank/DDBJ databases">
        <authorList>
            <person name="Laetsch R D."/>
            <person name="Stevens L."/>
            <person name="Kumar S."/>
            <person name="Blaxter L. M."/>
        </authorList>
    </citation>
    <scope>NUCLEOTIDE SEQUENCE [LARGE SCALE GENOMIC DNA]</scope>
</reference>
<evidence type="ECO:0008006" key="6">
    <source>
        <dbReference type="Google" id="ProtNLM"/>
    </source>
</evidence>
<dbReference type="Pfam" id="PF00415">
    <property type="entry name" value="RCC1"/>
    <property type="match status" value="1"/>
</dbReference>
<proteinExistence type="predicted"/>
<evidence type="ECO:0000313" key="4">
    <source>
        <dbReference type="EMBL" id="VDK81843.1"/>
    </source>
</evidence>
<evidence type="ECO:0000256" key="1">
    <source>
        <dbReference type="ARBA" id="ARBA00022737"/>
    </source>
</evidence>
<keyword evidence="5" id="KW-1185">Reference proteome</keyword>
<sequence>MSGCLLGIIREDLSRFGYISDKLALQVRIIAMVLVQSICETNKKLWPPSSLHLASYYNCFEMLEIMLKVFDYDETMSFDGATPAQFAVVRGHLRALTVLNRNVNTSLYSCFTGLNAYELLKNFLKHAGSDKLPSISRIYACGDSYNLSLGIMPGNYSTNPVPVQFFNDDGLGKEVKQVSFARHHAIYLINGQAYSCGLGKYGKLGHGDEMDQLKLRAVKFFEPVVCVAAGLTHSIICTRKKIVVFGLNHKGQIGLGTREYVLTPTVAKTFKESREYIINCSTTNLRSVVITNYFNIYVTGAVSSCVWQKYSSNTFRLIRDSHNQRATSAFVRDSCIVRVYARHDLSKITIKTENKNYYITSAIHITRCIGIFYAPHLNVLFSGYKCFYENRRQTVKSGIFLFDSQCLGLLQSVYFYNDLMKESIVEVASADITVHGQIVIVDYLGDVYEGIMGIYSTCTNPNCARAYNITPSWVVGYTVNVKVNRLCGILPAKNVFLTPDGRNKILNFCEMDSQAIFHNENNVSKVEHPSRYVATVICSKEGSAVERYETSLEVLKHESPVLSAYFERWAGEKKEIRITAEPTIVKTFLDYCCKHHLRSNFSMQELMELLIFADELMCQNFLDAVMKEMFKPPFEMWKFRDLFGLARYLSSVELYKNLSKLCAAIFPTLLENGFINELSFHEIAYIESAFRSYCLDSVVFDVNEYESEVETLEIPEEIVRNIIEDVMTVITEPMDIGELIDFCKRIETDSLSEEGGSEVMSENVVNGTVNDNRGCQEASLANETNGDPTSEKNDDAINLGNENDCDQTPNVLTEISIATSHVCEKNLEPKNLGVESISFNEETHLSHVPEERTPEQEREEQAMAELTEHYEGEDTVEDVSVTVCAEREVEKGNGLF</sequence>